<dbReference type="SUPFAM" id="SSF101898">
    <property type="entry name" value="NHL repeat"/>
    <property type="match status" value="1"/>
</dbReference>
<reference evidence="2" key="1">
    <citation type="submission" date="2021-01" db="EMBL/GenBank/DDBJ databases">
        <authorList>
            <person name="Corre E."/>
            <person name="Pelletier E."/>
            <person name="Niang G."/>
            <person name="Scheremetjew M."/>
            <person name="Finn R."/>
            <person name="Kale V."/>
            <person name="Holt S."/>
            <person name="Cochrane G."/>
            <person name="Meng A."/>
            <person name="Brown T."/>
            <person name="Cohen L."/>
        </authorList>
    </citation>
    <scope>NUCLEOTIDE SEQUENCE</scope>
    <source>
        <strain evidence="2">UTEX LB 985</strain>
    </source>
</reference>
<dbReference type="PANTHER" id="PTHR40274:SF3">
    <property type="entry name" value="VIRGINIAMYCIN B LYASE"/>
    <property type="match status" value="1"/>
</dbReference>
<sequence>MLMLITCLATTSQVTVDPLTGIVTPSFSAEQRFHEEAATPRYRISEMEYVDGASSTVLRHPYTILHAGSNELYVASFTLNHVIRLRWLTGKRAQYKVFVSGKELDGPVGMALQHDALYVASFTNDVVLRVNASSGELLGRIGNEDTLDCPEGIAIGPDGLLYVTSFLLPYLSIFEPHSGKYLGKFGSSSGAIVLPSAPHSKVPGPVLRGAEDVTFDLAGDVHVTAYYSNAVFKFNGTTGDLVLAYGQGLLHGPVGCTCDRSSGDVFVSSYKDNTVLRFTRLGLFVGVAAGAPVNEARGRRAIASPTGVDFAEDGTLWVASYATGAVTRFNNSHSGGRTFWRVTD</sequence>
<proteinExistence type="predicted"/>
<dbReference type="InterPro" id="IPR051344">
    <property type="entry name" value="Vgb"/>
</dbReference>
<dbReference type="AlphaFoldDB" id="A0A7S2HHI2"/>
<feature type="signal peptide" evidence="1">
    <location>
        <begin position="1"/>
        <end position="16"/>
    </location>
</feature>
<dbReference type="Gene3D" id="2.120.10.30">
    <property type="entry name" value="TolB, C-terminal domain"/>
    <property type="match status" value="2"/>
</dbReference>
<evidence type="ECO:0000256" key="1">
    <source>
        <dbReference type="SAM" id="SignalP"/>
    </source>
</evidence>
<evidence type="ECO:0008006" key="3">
    <source>
        <dbReference type="Google" id="ProtNLM"/>
    </source>
</evidence>
<name>A0A7S2HHI2_9EUKA</name>
<gene>
    <name evidence="2" type="ORF">CBRE1094_LOCUS27011</name>
</gene>
<dbReference type="InterPro" id="IPR011042">
    <property type="entry name" value="6-blade_b-propeller_TolB-like"/>
</dbReference>
<dbReference type="EMBL" id="HBGU01049638">
    <property type="protein sequence ID" value="CAD9490667.1"/>
    <property type="molecule type" value="Transcribed_RNA"/>
</dbReference>
<evidence type="ECO:0000313" key="2">
    <source>
        <dbReference type="EMBL" id="CAD9490667.1"/>
    </source>
</evidence>
<protein>
    <recommendedName>
        <fullName evidence="3">SMP-30/Gluconolactonase/LRE-like region domain-containing protein</fullName>
    </recommendedName>
</protein>
<keyword evidence="1" id="KW-0732">Signal</keyword>
<organism evidence="2">
    <name type="scientific">Haptolina brevifila</name>
    <dbReference type="NCBI Taxonomy" id="156173"/>
    <lineage>
        <taxon>Eukaryota</taxon>
        <taxon>Haptista</taxon>
        <taxon>Haptophyta</taxon>
        <taxon>Prymnesiophyceae</taxon>
        <taxon>Prymnesiales</taxon>
        <taxon>Prymnesiaceae</taxon>
        <taxon>Haptolina</taxon>
    </lineage>
</organism>
<dbReference type="PANTHER" id="PTHR40274">
    <property type="entry name" value="VIRGINIAMYCIN B LYASE"/>
    <property type="match status" value="1"/>
</dbReference>
<feature type="chain" id="PRO_5030856722" description="SMP-30/Gluconolactonase/LRE-like region domain-containing protein" evidence="1">
    <location>
        <begin position="17"/>
        <end position="344"/>
    </location>
</feature>
<accession>A0A7S2HHI2</accession>